<dbReference type="InterPro" id="IPR036051">
    <property type="entry name" value="KRAB_dom_sf"/>
</dbReference>
<dbReference type="PROSITE" id="PS50805">
    <property type="entry name" value="KRAB"/>
    <property type="match status" value="1"/>
</dbReference>
<keyword evidence="4" id="KW-0677">Repeat</keyword>
<evidence type="ECO:0000256" key="2">
    <source>
        <dbReference type="ARBA" id="ARBA00006991"/>
    </source>
</evidence>
<evidence type="ECO:0000259" key="13">
    <source>
        <dbReference type="PROSITE" id="PS50805"/>
    </source>
</evidence>
<keyword evidence="7" id="KW-0805">Transcription regulation</keyword>
<dbReference type="GO" id="GO:0000978">
    <property type="term" value="F:RNA polymerase II cis-regulatory region sequence-specific DNA binding"/>
    <property type="evidence" value="ECO:0007669"/>
    <property type="project" value="TreeGrafter"/>
</dbReference>
<feature type="domain" description="C2H2-type" evidence="12">
    <location>
        <begin position="286"/>
        <end position="313"/>
    </location>
</feature>
<accession>A0A8C5YDQ0</accession>
<keyword evidence="8" id="KW-0238">DNA-binding</keyword>
<dbReference type="PROSITE" id="PS50157">
    <property type="entry name" value="ZINC_FINGER_C2H2_2"/>
    <property type="match status" value="5"/>
</dbReference>
<dbReference type="GO" id="GO:0000981">
    <property type="term" value="F:DNA-binding transcription factor activity, RNA polymerase II-specific"/>
    <property type="evidence" value="ECO:0007669"/>
    <property type="project" value="TreeGrafter"/>
</dbReference>
<evidence type="ECO:0000256" key="6">
    <source>
        <dbReference type="ARBA" id="ARBA00022833"/>
    </source>
</evidence>
<feature type="domain" description="C2H2-type" evidence="12">
    <location>
        <begin position="342"/>
        <end position="369"/>
    </location>
</feature>
<keyword evidence="6" id="KW-0862">Zinc</keyword>
<dbReference type="PROSITE" id="PS00028">
    <property type="entry name" value="ZINC_FINGER_C2H2_1"/>
    <property type="match status" value="2"/>
</dbReference>
<feature type="domain" description="KRAB" evidence="13">
    <location>
        <begin position="22"/>
        <end position="93"/>
    </location>
</feature>
<evidence type="ECO:0000256" key="1">
    <source>
        <dbReference type="ARBA" id="ARBA00004123"/>
    </source>
</evidence>
<dbReference type="EMBL" id="ABDC03017177">
    <property type="status" value="NOT_ANNOTATED_CDS"/>
    <property type="molecule type" value="Genomic_DNA"/>
</dbReference>
<protein>
    <submittedName>
        <fullName evidence="14">Uncharacterized protein</fullName>
    </submittedName>
</protein>
<dbReference type="GO" id="GO:0008270">
    <property type="term" value="F:zinc ion binding"/>
    <property type="evidence" value="ECO:0007669"/>
    <property type="project" value="UniProtKB-KW"/>
</dbReference>
<dbReference type="PANTHER" id="PTHR24384:SF246">
    <property type="entry name" value="GENE, 19965-RELATED"/>
    <property type="match status" value="1"/>
</dbReference>
<gene>
    <name evidence="14" type="primary">LOC105864284</name>
</gene>
<evidence type="ECO:0000313" key="15">
    <source>
        <dbReference type="Proteomes" id="UP000694394"/>
    </source>
</evidence>
<evidence type="ECO:0000259" key="12">
    <source>
        <dbReference type="PROSITE" id="PS50157"/>
    </source>
</evidence>
<dbReference type="Pfam" id="PF01352">
    <property type="entry name" value="KRAB"/>
    <property type="match status" value="1"/>
</dbReference>
<dbReference type="Proteomes" id="UP000694394">
    <property type="component" value="Chromosome 13"/>
</dbReference>
<dbReference type="Gene3D" id="3.30.160.60">
    <property type="entry name" value="Classic Zinc Finger"/>
    <property type="match status" value="5"/>
</dbReference>
<dbReference type="SMART" id="SM00349">
    <property type="entry name" value="KRAB"/>
    <property type="match status" value="1"/>
</dbReference>
<dbReference type="FunFam" id="3.30.160.60:FF:002343">
    <property type="entry name" value="Zinc finger protein 33A"/>
    <property type="match status" value="2"/>
</dbReference>
<dbReference type="InterPro" id="IPR013087">
    <property type="entry name" value="Znf_C2H2_type"/>
</dbReference>
<proteinExistence type="inferred from homology"/>
<evidence type="ECO:0000256" key="9">
    <source>
        <dbReference type="ARBA" id="ARBA00023163"/>
    </source>
</evidence>
<keyword evidence="10" id="KW-0539">Nucleus</keyword>
<dbReference type="GO" id="GO:0005634">
    <property type="term" value="C:nucleus"/>
    <property type="evidence" value="ECO:0007669"/>
    <property type="project" value="UniProtKB-SubCell"/>
</dbReference>
<dbReference type="SUPFAM" id="SSF57667">
    <property type="entry name" value="beta-beta-alpha zinc fingers"/>
    <property type="match status" value="4"/>
</dbReference>
<reference evidence="14" key="1">
    <citation type="submission" date="2016-12" db="EMBL/GenBank/DDBJ databases">
        <title>Mouse lemur reference genome and diversity panel.</title>
        <authorList>
            <person name="Harris R."/>
            <person name="Larsen P."/>
            <person name="Liu Y."/>
            <person name="Hughes D.S."/>
            <person name="Murali S."/>
            <person name="Raveendran M."/>
            <person name="Korchina V."/>
            <person name="Wang M."/>
            <person name="Jhangiani S."/>
            <person name="Bandaranaike D."/>
            <person name="Bellair M."/>
            <person name="Blankenburg K."/>
            <person name="Chao H."/>
            <person name="Dahdouli M."/>
            <person name="Dinh H."/>
            <person name="Doddapaneni H."/>
            <person name="English A."/>
            <person name="Firestine M."/>
            <person name="Gnanaolivu R."/>
            <person name="Gross S."/>
            <person name="Hernandez B."/>
            <person name="Javaid M."/>
            <person name="Jayaseelan J."/>
            <person name="Jones J."/>
            <person name="Khan Z."/>
            <person name="Kovar C."/>
            <person name="Kurapati P."/>
            <person name="Le B."/>
            <person name="Lee S."/>
            <person name="Li M."/>
            <person name="Mathew T."/>
            <person name="Narasimhan A."/>
            <person name="Ngo D."/>
            <person name="Nguyen L."/>
            <person name="Okwuonu G."/>
            <person name="Ongeri F."/>
            <person name="Osuji N."/>
            <person name="Pu L.-L."/>
            <person name="Puazo M."/>
            <person name="Quiroz J."/>
            <person name="Raj R."/>
            <person name="Rajbhandari K."/>
            <person name="Reid J.G."/>
            <person name="Santibanez J."/>
            <person name="Sexton D."/>
            <person name="Skinner E."/>
            <person name="Vee V."/>
            <person name="Weissenberger G."/>
            <person name="Wu Y."/>
            <person name="Xin Y."/>
            <person name="Han Y."/>
            <person name="Campbell C."/>
            <person name="Brown A."/>
            <person name="Sullivan B."/>
            <person name="Shelton J."/>
            <person name="Brown S."/>
            <person name="Dudchenko O."/>
            <person name="Machol I."/>
            <person name="Durand N."/>
            <person name="Shamim M."/>
            <person name="Lieberman A."/>
            <person name="Muzny D.M."/>
            <person name="Richards S."/>
            <person name="Yoder A."/>
            <person name="Worley K.C."/>
            <person name="Rogers J."/>
            <person name="Gibbs R.A."/>
        </authorList>
    </citation>
    <scope>NUCLEOTIDE SEQUENCE [LARGE SCALE GENOMIC DNA]</scope>
</reference>
<dbReference type="Ensembl" id="ENSMICT00000065007.1">
    <property type="protein sequence ID" value="ENSMICP00000049461.1"/>
    <property type="gene ID" value="ENSMICG00000046902.1"/>
</dbReference>
<name>A0A8C5YDQ0_MICMU</name>
<dbReference type="InterPro" id="IPR001909">
    <property type="entry name" value="KRAB"/>
</dbReference>
<keyword evidence="15" id="KW-1185">Reference proteome</keyword>
<dbReference type="PANTHER" id="PTHR24384">
    <property type="entry name" value="FINGER PUTATIVE TRANSCRIPTION FACTOR FAMILY-RELATED"/>
    <property type="match status" value="1"/>
</dbReference>
<dbReference type="InterPro" id="IPR050752">
    <property type="entry name" value="C2H2-ZF_domain"/>
</dbReference>
<evidence type="ECO:0000256" key="5">
    <source>
        <dbReference type="ARBA" id="ARBA00022771"/>
    </source>
</evidence>
<organism evidence="14 15">
    <name type="scientific">Microcebus murinus</name>
    <name type="common">Gray mouse lemur</name>
    <name type="synonym">Lemur murinus</name>
    <dbReference type="NCBI Taxonomy" id="30608"/>
    <lineage>
        <taxon>Eukaryota</taxon>
        <taxon>Metazoa</taxon>
        <taxon>Chordata</taxon>
        <taxon>Craniata</taxon>
        <taxon>Vertebrata</taxon>
        <taxon>Euteleostomi</taxon>
        <taxon>Mammalia</taxon>
        <taxon>Eutheria</taxon>
        <taxon>Euarchontoglires</taxon>
        <taxon>Primates</taxon>
        <taxon>Strepsirrhini</taxon>
        <taxon>Lemuriformes</taxon>
        <taxon>Cheirogaleidae</taxon>
        <taxon>Microcebus</taxon>
    </lineage>
</organism>
<evidence type="ECO:0000256" key="3">
    <source>
        <dbReference type="ARBA" id="ARBA00022723"/>
    </source>
</evidence>
<dbReference type="FunFam" id="3.30.160.60:FF:000710">
    <property type="entry name" value="Zinc finger protein 768"/>
    <property type="match status" value="1"/>
</dbReference>
<dbReference type="GeneTree" id="ENSGT00940000154251"/>
<feature type="domain" description="C2H2-type" evidence="12">
    <location>
        <begin position="258"/>
        <end position="285"/>
    </location>
</feature>
<evidence type="ECO:0000313" key="14">
    <source>
        <dbReference type="Ensembl" id="ENSMICP00000049461.1"/>
    </source>
</evidence>
<dbReference type="AlphaFoldDB" id="A0A8C5YDQ0"/>
<dbReference type="FunFam" id="3.30.160.60:FF:000176">
    <property type="entry name" value="zinc finger protein 70"/>
    <property type="match status" value="1"/>
</dbReference>
<dbReference type="SUPFAM" id="SSF109640">
    <property type="entry name" value="KRAB domain (Kruppel-associated box)"/>
    <property type="match status" value="1"/>
</dbReference>
<reference evidence="14" key="3">
    <citation type="submission" date="2025-09" db="UniProtKB">
        <authorList>
            <consortium name="Ensembl"/>
        </authorList>
    </citation>
    <scope>IDENTIFICATION</scope>
</reference>
<evidence type="ECO:0000256" key="4">
    <source>
        <dbReference type="ARBA" id="ARBA00022737"/>
    </source>
</evidence>
<keyword evidence="3" id="KW-0479">Metal-binding</keyword>
<comment type="subcellular location">
    <subcellularLocation>
        <location evidence="1">Nucleus</location>
    </subcellularLocation>
</comment>
<dbReference type="SMART" id="SM00355">
    <property type="entry name" value="ZnF_C2H2"/>
    <property type="match status" value="6"/>
</dbReference>
<dbReference type="InterPro" id="IPR036236">
    <property type="entry name" value="Znf_C2H2_sf"/>
</dbReference>
<feature type="domain" description="C2H2-type" evidence="12">
    <location>
        <begin position="205"/>
        <end position="232"/>
    </location>
</feature>
<keyword evidence="9" id="KW-0804">Transcription</keyword>
<comment type="similarity">
    <text evidence="2">Belongs to the krueppel C2H2-type zinc-finger protein family.</text>
</comment>
<dbReference type="FunFam" id="3.30.160.60:FF:000478">
    <property type="entry name" value="Zinc finger protein 133"/>
    <property type="match status" value="1"/>
</dbReference>
<reference evidence="14" key="2">
    <citation type="submission" date="2025-08" db="UniProtKB">
        <authorList>
            <consortium name="Ensembl"/>
        </authorList>
    </citation>
    <scope>IDENTIFICATION</scope>
</reference>
<evidence type="ECO:0000256" key="8">
    <source>
        <dbReference type="ARBA" id="ARBA00023125"/>
    </source>
</evidence>
<dbReference type="CDD" id="cd07765">
    <property type="entry name" value="KRAB_A-box"/>
    <property type="match status" value="1"/>
</dbReference>
<evidence type="ECO:0000256" key="10">
    <source>
        <dbReference type="ARBA" id="ARBA00023242"/>
    </source>
</evidence>
<dbReference type="Pfam" id="PF00096">
    <property type="entry name" value="zf-C2H2"/>
    <property type="match status" value="4"/>
</dbReference>
<sequence>MPVLLATRKAEAERYMSPGGLLTFRDVAVEFSLEEWECLDPAQRNLYRDVMLENYRNLVSVGLTVSKLDLVTCLERSKEPWKVKTHSTVAKHPAMSSYYIQDHLPEQSTKDSFQKVILRSFGRCDLENLNLLKDWQSVSECKGKICCYNGFNRCSKTTHCQIFQYNKCLKVLRKLSDLNRHKIRPFKESSHSTELKRIHTGEKYDKCKECGKAFNHSSNLSKHKIIHIKEKWYKCEECGNWCSDPTKHKRIHIGEKPHKYQECGKTFERNTHLTVHKRIHTGEKPYKCEQCGKAFNRYSYFIIHKRIDSGEKPYKCEERGKAFNGCQALSSHKTIHTEEKSYKCEECDQTFKKHLHLTEHKRVHAEEKPYKCK</sequence>
<feature type="domain" description="C2H2-type" evidence="12">
    <location>
        <begin position="314"/>
        <end position="341"/>
    </location>
</feature>
<evidence type="ECO:0000256" key="11">
    <source>
        <dbReference type="PROSITE-ProRule" id="PRU00042"/>
    </source>
</evidence>
<keyword evidence="5 11" id="KW-0863">Zinc-finger</keyword>
<evidence type="ECO:0000256" key="7">
    <source>
        <dbReference type="ARBA" id="ARBA00023015"/>
    </source>
</evidence>
<dbReference type="Gene3D" id="6.10.140.140">
    <property type="match status" value="1"/>
</dbReference>